<dbReference type="CDD" id="cd00190">
    <property type="entry name" value="Tryp_SPc"/>
    <property type="match status" value="1"/>
</dbReference>
<dbReference type="PRINTS" id="PR00722">
    <property type="entry name" value="CHYMOTRYPSIN"/>
</dbReference>
<keyword evidence="1" id="KW-1015">Disulfide bond</keyword>
<name>A0ABU3ZC59_9GAMM</name>
<evidence type="ECO:0000259" key="5">
    <source>
        <dbReference type="PROSITE" id="PS50240"/>
    </source>
</evidence>
<keyword evidence="2" id="KW-0378">Hydrolase</keyword>
<dbReference type="InterPro" id="IPR009003">
    <property type="entry name" value="Peptidase_S1_PA"/>
</dbReference>
<dbReference type="GO" id="GO:0008233">
    <property type="term" value="F:peptidase activity"/>
    <property type="evidence" value="ECO:0007669"/>
    <property type="project" value="UniProtKB-KW"/>
</dbReference>
<dbReference type="RefSeq" id="WP_317520270.1">
    <property type="nucleotide sequence ID" value="NZ_JAWJZI010000001.1"/>
</dbReference>
<dbReference type="PROSITE" id="PS50240">
    <property type="entry name" value="TRYPSIN_DOM"/>
    <property type="match status" value="1"/>
</dbReference>
<keyword evidence="2 6" id="KW-0645">Protease</keyword>
<dbReference type="GO" id="GO:0006508">
    <property type="term" value="P:proteolysis"/>
    <property type="evidence" value="ECO:0007669"/>
    <property type="project" value="UniProtKB-KW"/>
</dbReference>
<protein>
    <submittedName>
        <fullName evidence="6">Serine protease</fullName>
    </submittedName>
</protein>
<gene>
    <name evidence="6" type="ORF">R2X38_01660</name>
</gene>
<dbReference type="InterPro" id="IPR051487">
    <property type="entry name" value="Ser/Thr_Proteases_Immune/Dev"/>
</dbReference>
<organism evidence="6 7">
    <name type="scientific">Photobacterium rosenbergii</name>
    <dbReference type="NCBI Taxonomy" id="294936"/>
    <lineage>
        <taxon>Bacteria</taxon>
        <taxon>Pseudomonadati</taxon>
        <taxon>Pseudomonadota</taxon>
        <taxon>Gammaproteobacteria</taxon>
        <taxon>Vibrionales</taxon>
        <taxon>Vibrionaceae</taxon>
        <taxon>Photobacterium</taxon>
    </lineage>
</organism>
<dbReference type="PROSITE" id="PS00134">
    <property type="entry name" value="TRYPSIN_HIS"/>
    <property type="match status" value="1"/>
</dbReference>
<feature type="signal peptide" evidence="4">
    <location>
        <begin position="1"/>
        <end position="22"/>
    </location>
</feature>
<sequence length="406" mass="43482">MKRKCIGVLAGILFSMPTIGHAADVESYVVGGTPVRPGDDFTWMASLRNTTDETSHFCGGSIVNDRWVLTAAHCVVQGEVGGEFTIPPNKLAVMVGALDTEVIDPSDLYQVSHVVVHPDYSPNAEINISVDEDGKVTTEVLTLALDNDVALLRVNRSFPFPRVRPLKLASSQTADTLEDNLTIQWNEDRRPENVMVTGWGSTNSDGTGVSNTLMSADLSYLPIAECFNLLERGNDEHVIIDGPQNRTKVCALPSDVLFDEEGESLGYGPDSCKGDSGGPLVTKDSDGNWVQLGIVSGGPIGSPLCGAYLRPGFYARVGTYYDWIEERVGTIPDKPITNPDFIEESAPDSGSDNETGDGKTDQECDPDVSGISPNNCALDSDGGGGTVSFLGLVSLLTILLFRRGYT</sequence>
<dbReference type="InterPro" id="IPR001254">
    <property type="entry name" value="Trypsin_dom"/>
</dbReference>
<dbReference type="Pfam" id="PF00089">
    <property type="entry name" value="Trypsin"/>
    <property type="match status" value="1"/>
</dbReference>
<comment type="caution">
    <text evidence="6">The sequence shown here is derived from an EMBL/GenBank/DDBJ whole genome shotgun (WGS) entry which is preliminary data.</text>
</comment>
<dbReference type="InterPro" id="IPR018114">
    <property type="entry name" value="TRYPSIN_HIS"/>
</dbReference>
<evidence type="ECO:0000256" key="4">
    <source>
        <dbReference type="SAM" id="SignalP"/>
    </source>
</evidence>
<feature type="chain" id="PRO_5047494761" evidence="4">
    <location>
        <begin position="23"/>
        <end position="406"/>
    </location>
</feature>
<dbReference type="SMART" id="SM00020">
    <property type="entry name" value="Tryp_SPc"/>
    <property type="match status" value="1"/>
</dbReference>
<evidence type="ECO:0000313" key="6">
    <source>
        <dbReference type="EMBL" id="MDV5167703.1"/>
    </source>
</evidence>
<dbReference type="PROSITE" id="PS00135">
    <property type="entry name" value="TRYPSIN_SER"/>
    <property type="match status" value="1"/>
</dbReference>
<evidence type="ECO:0000256" key="3">
    <source>
        <dbReference type="SAM" id="MobiDB-lite"/>
    </source>
</evidence>
<keyword evidence="7" id="KW-1185">Reference proteome</keyword>
<keyword evidence="2" id="KW-0720">Serine protease</keyword>
<feature type="region of interest" description="Disordered" evidence="3">
    <location>
        <begin position="334"/>
        <end position="367"/>
    </location>
</feature>
<dbReference type="SUPFAM" id="SSF50494">
    <property type="entry name" value="Trypsin-like serine proteases"/>
    <property type="match status" value="1"/>
</dbReference>
<keyword evidence="4" id="KW-0732">Signal</keyword>
<dbReference type="Proteomes" id="UP001186452">
    <property type="component" value="Unassembled WGS sequence"/>
</dbReference>
<dbReference type="InterPro" id="IPR033116">
    <property type="entry name" value="TRYPSIN_SER"/>
</dbReference>
<dbReference type="InterPro" id="IPR043504">
    <property type="entry name" value="Peptidase_S1_PA_chymotrypsin"/>
</dbReference>
<dbReference type="Gene3D" id="2.40.10.10">
    <property type="entry name" value="Trypsin-like serine proteases"/>
    <property type="match status" value="1"/>
</dbReference>
<dbReference type="EMBL" id="JAWJZI010000001">
    <property type="protein sequence ID" value="MDV5167703.1"/>
    <property type="molecule type" value="Genomic_DNA"/>
</dbReference>
<dbReference type="PANTHER" id="PTHR24256">
    <property type="entry name" value="TRYPTASE-RELATED"/>
    <property type="match status" value="1"/>
</dbReference>
<proteinExistence type="predicted"/>
<evidence type="ECO:0000256" key="2">
    <source>
        <dbReference type="RuleBase" id="RU363034"/>
    </source>
</evidence>
<accession>A0ABU3ZC59</accession>
<feature type="domain" description="Peptidase S1" evidence="5">
    <location>
        <begin position="29"/>
        <end position="329"/>
    </location>
</feature>
<evidence type="ECO:0000256" key="1">
    <source>
        <dbReference type="ARBA" id="ARBA00023157"/>
    </source>
</evidence>
<reference evidence="6 7" key="1">
    <citation type="submission" date="2023-10" db="EMBL/GenBank/DDBJ databases">
        <title>Marine bacteria isolated from horseshoe crab.</title>
        <authorList>
            <person name="Cheng T.H."/>
        </authorList>
    </citation>
    <scope>NUCLEOTIDE SEQUENCE [LARGE SCALE GENOMIC DNA]</scope>
    <source>
        <strain evidence="6 7">HSC6</strain>
    </source>
</reference>
<evidence type="ECO:0000313" key="7">
    <source>
        <dbReference type="Proteomes" id="UP001186452"/>
    </source>
</evidence>
<dbReference type="InterPro" id="IPR001314">
    <property type="entry name" value="Peptidase_S1A"/>
</dbReference>